<keyword evidence="2" id="KW-1185">Reference proteome</keyword>
<evidence type="ECO:0000313" key="2">
    <source>
        <dbReference type="Proteomes" id="UP000635853"/>
    </source>
</evidence>
<name>A0ABS1RLK3_9RHOB</name>
<gene>
    <name evidence="1" type="ORF">JMJ92_20595</name>
</gene>
<comment type="caution">
    <text evidence="1">The sequence shown here is derived from an EMBL/GenBank/DDBJ whole genome shotgun (WGS) entry which is preliminary data.</text>
</comment>
<evidence type="ECO:0000313" key="1">
    <source>
        <dbReference type="EMBL" id="MBL3580513.1"/>
    </source>
</evidence>
<sequence length="344" mass="38853">MAGKDHHHVWRMLQRGFGEKRGKDHHIWVYRKGAKPIAKGTGNFGVDKYFYGPEGSETDTIITNFENSVQGEIQNVRKMEDGEELSGAFVAPLVAHLEIRSHFLRSELSSMFERLLAAIDEHFSSPKKIQALLKHYLQNNRKEVDAFLARNLVPTDRRGEALNLLDAYIDNLLPSAAVGFFNGKLSEIFRLAKLVPDGIKEAHNKSIIEIKPDSPRIRALETYAYSVYRPRDGQLILPDTCMAFAGSKNVAPVSQFKDDMKLVIIPISSEVAICGCKGKQRPTELKTINRLLAGCAYDAFIAKSNDQRLVPLTGRIGKYAKLMSDKDIRELFEFEKLLSRQKFD</sequence>
<dbReference type="Proteomes" id="UP000635853">
    <property type="component" value="Unassembled WGS sequence"/>
</dbReference>
<protein>
    <submittedName>
        <fullName evidence="1">DUF4238 domain-containing protein</fullName>
    </submittedName>
</protein>
<dbReference type="RefSeq" id="WP_075787379.1">
    <property type="nucleotide sequence ID" value="NZ_JAESIL010000159.1"/>
</dbReference>
<reference evidence="2" key="1">
    <citation type="submission" date="2021-01" db="EMBL/GenBank/DDBJ databases">
        <title>Draft genomes of Rhodovulum sulfidophilum.</title>
        <authorList>
            <person name="Guzman M.S."/>
        </authorList>
    </citation>
    <scope>NUCLEOTIDE SEQUENCE [LARGE SCALE GENOMIC DNA]</scope>
    <source>
        <strain evidence="2">AB19</strain>
    </source>
</reference>
<proteinExistence type="predicted"/>
<accession>A0ABS1RLK3</accession>
<dbReference type="EMBL" id="JAESIL010000159">
    <property type="protein sequence ID" value="MBL3580513.1"/>
    <property type="molecule type" value="Genomic_DNA"/>
</dbReference>
<organism evidence="1 2">
    <name type="scientific">Rhodovulum visakhapatnamense</name>
    <dbReference type="NCBI Taxonomy" id="364297"/>
    <lineage>
        <taxon>Bacteria</taxon>
        <taxon>Pseudomonadati</taxon>
        <taxon>Pseudomonadota</taxon>
        <taxon>Alphaproteobacteria</taxon>
        <taxon>Rhodobacterales</taxon>
        <taxon>Paracoccaceae</taxon>
        <taxon>Rhodovulum</taxon>
    </lineage>
</organism>